<dbReference type="AlphaFoldDB" id="A0A7X1HSL6"/>
<proteinExistence type="predicted"/>
<dbReference type="EMBL" id="JACLRA010000001">
    <property type="protein sequence ID" value="MBC2862424.1"/>
    <property type="molecule type" value="Genomic_DNA"/>
</dbReference>
<protein>
    <submittedName>
        <fullName evidence="1">Uncharacterized protein</fullName>
    </submittedName>
</protein>
<sequence>MILDAAKDIASCKQDKSIKLTSNAPISTLAAVTASSRLRSGSPELTLVLLSRLPVVSKFIFPGNDRLLGVGRFDGITKKHISKNPLTDNAATGFW</sequence>
<reference evidence="1 2" key="1">
    <citation type="submission" date="2020-08" db="EMBL/GenBank/DDBJ databases">
        <title>Tigecycline and colistin resistance in Klebsiella pneumoniae.</title>
        <authorList>
            <person name="Ramesh N."/>
            <person name="Shanthini T."/>
            <person name="Prasanth M."/>
            <person name="Senthilkumar N."/>
            <person name="Meesala Krishna M."/>
            <person name="Guruswami G."/>
        </authorList>
    </citation>
    <scope>NUCLEOTIDE SEQUENCE [LARGE SCALE GENOMIC DNA]</scope>
    <source>
        <strain evidence="1 2">SHM 84</strain>
    </source>
</reference>
<accession>A0A7X1HSL6</accession>
<organism evidence="1 2">
    <name type="scientific">Klebsiella pneumoniae</name>
    <dbReference type="NCBI Taxonomy" id="573"/>
    <lineage>
        <taxon>Bacteria</taxon>
        <taxon>Pseudomonadati</taxon>
        <taxon>Pseudomonadota</taxon>
        <taxon>Gammaproteobacteria</taxon>
        <taxon>Enterobacterales</taxon>
        <taxon>Enterobacteriaceae</taxon>
        <taxon>Klebsiella/Raoultella group</taxon>
        <taxon>Klebsiella</taxon>
        <taxon>Klebsiella pneumoniae complex</taxon>
    </lineage>
</organism>
<comment type="caution">
    <text evidence="1">The sequence shown here is derived from an EMBL/GenBank/DDBJ whole genome shotgun (WGS) entry which is preliminary data.</text>
</comment>
<dbReference type="Proteomes" id="UP000592342">
    <property type="component" value="Unassembled WGS sequence"/>
</dbReference>
<name>A0A7X1HSL6_KLEPN</name>
<evidence type="ECO:0000313" key="2">
    <source>
        <dbReference type="Proteomes" id="UP000592342"/>
    </source>
</evidence>
<gene>
    <name evidence="1" type="ORF">H7U16_09175</name>
</gene>
<evidence type="ECO:0000313" key="1">
    <source>
        <dbReference type="EMBL" id="MBC2862424.1"/>
    </source>
</evidence>